<protein>
    <submittedName>
        <fullName evidence="2">Putative cytochrome c oxidase-associated protein CcoH</fullName>
    </submittedName>
</protein>
<dbReference type="InterPro" id="IPR008620">
    <property type="entry name" value="FixH"/>
</dbReference>
<accession>A0A0M4TA77</accession>
<dbReference type="GeneID" id="28661969"/>
<sequence>MDKKTFWPYAIVLSFIAIIIACAVTIIIALKHPVEMDSSYMQSYQNVDENITFIKESEKRFDEKFDLKFEPNFNALNAKFKFHPTPKKGEISALKYEILLTRPQTNKENKILRASWQENDLVSEETSLKEGRWQLLLRLSDTNDTRYYKFDLNVTK</sequence>
<evidence type="ECO:0000313" key="3">
    <source>
        <dbReference type="Proteomes" id="UP000066049"/>
    </source>
</evidence>
<dbReference type="KEGG" id="ccoc:CCON33237_0302"/>
<dbReference type="Pfam" id="PF05751">
    <property type="entry name" value="FixH"/>
    <property type="match status" value="1"/>
</dbReference>
<gene>
    <name evidence="2" type="ORF">CCON33237_0302</name>
</gene>
<dbReference type="AlphaFoldDB" id="A0A0M4TA77"/>
<proteinExistence type="predicted"/>
<evidence type="ECO:0000256" key="1">
    <source>
        <dbReference type="SAM" id="Phobius"/>
    </source>
</evidence>
<keyword evidence="1" id="KW-0472">Membrane</keyword>
<dbReference type="RefSeq" id="WP_054196096.1">
    <property type="nucleotide sequence ID" value="NZ_CABMKQ010000002.1"/>
</dbReference>
<feature type="transmembrane region" description="Helical" evidence="1">
    <location>
        <begin position="6"/>
        <end position="30"/>
    </location>
</feature>
<keyword evidence="1" id="KW-1133">Transmembrane helix</keyword>
<name>A0A0M4TA77_9BACT</name>
<keyword evidence="1" id="KW-0812">Transmembrane</keyword>
<dbReference type="EMBL" id="CP012541">
    <property type="protein sequence ID" value="ALF47011.1"/>
    <property type="molecule type" value="Genomic_DNA"/>
</dbReference>
<reference evidence="3" key="1">
    <citation type="submission" date="2015-08" db="EMBL/GenBank/DDBJ databases">
        <title>Comparative genomics of the Campylobacter concisus group.</title>
        <authorList>
            <person name="Miller W.G."/>
            <person name="Yee E."/>
            <person name="Chapman M.H."/>
            <person name="Huynh S."/>
            <person name="Bono J.L."/>
            <person name="On S.L.W."/>
            <person name="St Leger J."/>
            <person name="Foster G."/>
            <person name="Parker C.T."/>
        </authorList>
    </citation>
    <scope>NUCLEOTIDE SEQUENCE [LARGE SCALE GENOMIC DNA]</scope>
    <source>
        <strain evidence="3">ATCC 33237</strain>
    </source>
</reference>
<dbReference type="Proteomes" id="UP000066049">
    <property type="component" value="Chromosome"/>
</dbReference>
<evidence type="ECO:0000313" key="2">
    <source>
        <dbReference type="EMBL" id="ALF47011.1"/>
    </source>
</evidence>
<dbReference type="PATRIC" id="fig|199.248.peg.319"/>
<dbReference type="PROSITE" id="PS51257">
    <property type="entry name" value="PROKAR_LIPOPROTEIN"/>
    <property type="match status" value="1"/>
</dbReference>
<organism evidence="2 3">
    <name type="scientific">Campylobacter concisus</name>
    <dbReference type="NCBI Taxonomy" id="199"/>
    <lineage>
        <taxon>Bacteria</taxon>
        <taxon>Pseudomonadati</taxon>
        <taxon>Campylobacterota</taxon>
        <taxon>Epsilonproteobacteria</taxon>
        <taxon>Campylobacterales</taxon>
        <taxon>Campylobacteraceae</taxon>
        <taxon>Campylobacter</taxon>
    </lineage>
</organism>